<evidence type="ECO:0000313" key="4">
    <source>
        <dbReference type="Proteomes" id="UP000635384"/>
    </source>
</evidence>
<reference evidence="3 4" key="1">
    <citation type="submission" date="2020-09" db="EMBL/GenBank/DDBJ databases">
        <authorList>
            <person name="Yoon J.-W."/>
        </authorList>
    </citation>
    <scope>NUCLEOTIDE SEQUENCE [LARGE SCALE GENOMIC DNA]</scope>
    <source>
        <strain evidence="3 4">KMU-140</strain>
    </source>
</reference>
<dbReference type="Gene3D" id="3.60.15.10">
    <property type="entry name" value="Ribonuclease Z/Hydroxyacylglutathione hydrolase-like"/>
    <property type="match status" value="1"/>
</dbReference>
<dbReference type="EMBL" id="JACXLC010000001">
    <property type="protein sequence ID" value="MBD2842132.1"/>
    <property type="molecule type" value="Genomic_DNA"/>
</dbReference>
<keyword evidence="4" id="KW-1185">Reference proteome</keyword>
<accession>A0ABR8KNB8</accession>
<comment type="caution">
    <text evidence="3">The sequence shown here is derived from an EMBL/GenBank/DDBJ whole genome shotgun (WGS) entry which is preliminary data.</text>
</comment>
<dbReference type="Pfam" id="PF00753">
    <property type="entry name" value="Lactamase_B"/>
    <property type="match status" value="1"/>
</dbReference>
<dbReference type="InterPro" id="IPR044528">
    <property type="entry name" value="POD-like_MBL-fold"/>
</dbReference>
<evidence type="ECO:0000256" key="1">
    <source>
        <dbReference type="ARBA" id="ARBA00022723"/>
    </source>
</evidence>
<protein>
    <submittedName>
        <fullName evidence="3">MBL fold metallo-hydrolase</fullName>
    </submittedName>
</protein>
<dbReference type="PANTHER" id="PTHR43084:SF1">
    <property type="entry name" value="PERSULFIDE DIOXYGENASE ETHE1, MITOCHONDRIAL"/>
    <property type="match status" value="1"/>
</dbReference>
<feature type="domain" description="Metallo-beta-lactamase" evidence="2">
    <location>
        <begin position="15"/>
        <end position="205"/>
    </location>
</feature>
<evidence type="ECO:0000313" key="3">
    <source>
        <dbReference type="EMBL" id="MBD2842132.1"/>
    </source>
</evidence>
<dbReference type="Proteomes" id="UP000635384">
    <property type="component" value="Unassembled WGS sequence"/>
</dbReference>
<dbReference type="RefSeq" id="WP_190787622.1">
    <property type="nucleotide sequence ID" value="NZ_JACXLC010000001.1"/>
</dbReference>
<dbReference type="InterPro" id="IPR036866">
    <property type="entry name" value="RibonucZ/Hydroxyglut_hydro"/>
</dbReference>
<proteinExistence type="predicted"/>
<dbReference type="CDD" id="cd07724">
    <property type="entry name" value="POD-like_MBL-fold"/>
    <property type="match status" value="1"/>
</dbReference>
<keyword evidence="1" id="KW-0479">Metal-binding</keyword>
<dbReference type="SUPFAM" id="SSF56281">
    <property type="entry name" value="Metallo-hydrolase/oxidoreductase"/>
    <property type="match status" value="1"/>
</dbReference>
<dbReference type="PANTHER" id="PTHR43084">
    <property type="entry name" value="PERSULFIDE DIOXYGENASE ETHE1"/>
    <property type="match status" value="1"/>
</dbReference>
<organism evidence="3 4">
    <name type="scientific">Erythrobacter rubeus</name>
    <dbReference type="NCBI Taxonomy" id="2760803"/>
    <lineage>
        <taxon>Bacteria</taxon>
        <taxon>Pseudomonadati</taxon>
        <taxon>Pseudomonadota</taxon>
        <taxon>Alphaproteobacteria</taxon>
        <taxon>Sphingomonadales</taxon>
        <taxon>Erythrobacteraceae</taxon>
        <taxon>Erythrobacter/Porphyrobacter group</taxon>
        <taxon>Erythrobacter</taxon>
    </lineage>
</organism>
<dbReference type="InterPro" id="IPR001279">
    <property type="entry name" value="Metallo-B-lactamas"/>
</dbReference>
<dbReference type="SMART" id="SM00849">
    <property type="entry name" value="Lactamase_B"/>
    <property type="match status" value="1"/>
</dbReference>
<sequence length="288" mass="31758">MSNPVVTSFFDQATKNVSHIVADPDTRQCAIIDPLLDYDQSSGRTSTESSNAIIEYVKSQGLSVAWIIDTHIHADHLSAAQRIKAELGGRLGIGGHISEVQRVFSEVFNTGSCFIPDGSQFDHLFRDGETYQVGNIEARAIHTPGHTPACMTHAIGDAAFVGDTLFMPDYGTARCDFPGGDARTLYRSIKRIFALPDQTRIFLNHDYLPAGRTEYRWETTVAEQRRENIHVREGISEDDFVAMRTERDAALAMPNLMIPSVQVNMRAGSFPPAESNGVAYLKVPVDAL</sequence>
<dbReference type="InterPro" id="IPR051682">
    <property type="entry name" value="Mito_Persulfide_Diox"/>
</dbReference>
<gene>
    <name evidence="3" type="ORF">IB285_07655</name>
</gene>
<name>A0ABR8KNB8_9SPHN</name>
<evidence type="ECO:0000259" key="2">
    <source>
        <dbReference type="SMART" id="SM00849"/>
    </source>
</evidence>